<feature type="compositionally biased region" description="Acidic residues" evidence="1">
    <location>
        <begin position="444"/>
        <end position="454"/>
    </location>
</feature>
<dbReference type="RefSeq" id="WP_330160835.1">
    <property type="nucleotide sequence ID" value="NZ_BAAAJA010000015.1"/>
</dbReference>
<dbReference type="EMBL" id="JAUUCC010000087">
    <property type="protein sequence ID" value="MEE2053924.1"/>
    <property type="molecule type" value="Genomic_DNA"/>
</dbReference>
<evidence type="ECO:0000256" key="1">
    <source>
        <dbReference type="SAM" id="MobiDB-lite"/>
    </source>
</evidence>
<evidence type="ECO:0000313" key="3">
    <source>
        <dbReference type="Proteomes" id="UP001348641"/>
    </source>
</evidence>
<reference evidence="2 3" key="1">
    <citation type="submission" date="2023-07" db="EMBL/GenBank/DDBJ databases">
        <authorList>
            <person name="Girao M."/>
            <person name="Carvalho M.F."/>
        </authorList>
    </citation>
    <scope>NUCLEOTIDE SEQUENCE [LARGE SCALE GENOMIC DNA]</scope>
    <source>
        <strain evidence="2 3">66/93</strain>
    </source>
</reference>
<protein>
    <submittedName>
        <fullName evidence="2">Uncharacterized protein</fullName>
    </submittedName>
</protein>
<feature type="compositionally biased region" description="Gly residues" evidence="1">
    <location>
        <begin position="471"/>
        <end position="481"/>
    </location>
</feature>
<name>A0ABU7KY62_9ACTN</name>
<dbReference type="Proteomes" id="UP001348641">
    <property type="component" value="Unassembled WGS sequence"/>
</dbReference>
<gene>
    <name evidence="2" type="ORF">Q8A49_25820</name>
</gene>
<sequence length="481" mass="51562">MNATTDNDPHDGAESVDWAALLPEGGERVPGLLAELAGSDSALSDLHDLVHFPAPGHVAAPRIVDFLVDTACAEGTPSTDRWRPLSLLLELVAGHPEDRLPEVRDLGQWRDEVAWATSTDVEKVREQYRAWAEEAPDEQHHLRMRNRLAVMEQPNGAALLQAELDTYEAVLARVPDLVTLLKGGVNRGGLDRAGEWVSYLLAFLTDESERIASEITGASQVLLAKDLRPAPQTPTSLREVMSGGLDSGEPLPAELFALGLVADAADIDTTVALTHQMAGGNLYNSFAASVSLVLIHGENTPREALRRIGRGGGTSMGYAGLFNESWPHCGGRSPQVLGFLALGRAGGRARRLRLDMLPGLIKEEADSRALVTGVGLEIVLGPRTKGHTAEEHARAEYDEETLKVLWAIAELPASAWEDGEFTATLAAWALPDTAEEFRALVGVEPEEEQEDEEAPQAQAQAPAPQAPAPGGLFGRLFGGGR</sequence>
<comment type="caution">
    <text evidence="2">The sequence shown here is derived from an EMBL/GenBank/DDBJ whole genome shotgun (WGS) entry which is preliminary data.</text>
</comment>
<evidence type="ECO:0000313" key="2">
    <source>
        <dbReference type="EMBL" id="MEE2053924.1"/>
    </source>
</evidence>
<accession>A0ABU7KY62</accession>
<proteinExistence type="predicted"/>
<feature type="region of interest" description="Disordered" evidence="1">
    <location>
        <begin position="443"/>
        <end position="481"/>
    </location>
</feature>
<organism evidence="2 3">
    <name type="scientific">Nocardiopsis tropica</name>
    <dbReference type="NCBI Taxonomy" id="109330"/>
    <lineage>
        <taxon>Bacteria</taxon>
        <taxon>Bacillati</taxon>
        <taxon>Actinomycetota</taxon>
        <taxon>Actinomycetes</taxon>
        <taxon>Streptosporangiales</taxon>
        <taxon>Nocardiopsidaceae</taxon>
        <taxon>Nocardiopsis</taxon>
    </lineage>
</organism>